<feature type="region of interest" description="Disordered" evidence="1">
    <location>
        <begin position="52"/>
        <end position="84"/>
    </location>
</feature>
<accession>A0A8H7VP51</accession>
<gene>
    <name evidence="2" type="ORF">INT48_008903</name>
</gene>
<name>A0A8H7VP51_9FUNG</name>
<feature type="compositionally biased region" description="Polar residues" evidence="1">
    <location>
        <begin position="72"/>
        <end position="84"/>
    </location>
</feature>
<dbReference type="AlphaFoldDB" id="A0A8H7VP51"/>
<evidence type="ECO:0000313" key="2">
    <source>
        <dbReference type="EMBL" id="KAG2229671.1"/>
    </source>
</evidence>
<reference evidence="2" key="1">
    <citation type="submission" date="2021-01" db="EMBL/GenBank/DDBJ databases">
        <title>Metabolic potential, ecology and presence of endohyphal bacteria is reflected in genomic diversity of Mucoromycotina.</title>
        <authorList>
            <person name="Muszewska A."/>
            <person name="Okrasinska A."/>
            <person name="Steczkiewicz K."/>
            <person name="Drgas O."/>
            <person name="Orlowska M."/>
            <person name="Perlinska-Lenart U."/>
            <person name="Aleksandrzak-Piekarczyk T."/>
            <person name="Szatraj K."/>
            <person name="Zielenkiewicz U."/>
            <person name="Pilsyk S."/>
            <person name="Malc E."/>
            <person name="Mieczkowski P."/>
            <person name="Kruszewska J.S."/>
            <person name="Biernat P."/>
            <person name="Pawlowska J."/>
        </authorList>
    </citation>
    <scope>NUCLEOTIDE SEQUENCE</scope>
    <source>
        <strain evidence="2">WA0000018081</strain>
    </source>
</reference>
<proteinExistence type="predicted"/>
<protein>
    <submittedName>
        <fullName evidence="2">Uncharacterized protein</fullName>
    </submittedName>
</protein>
<sequence>MGLICCLYSRVSDAIEELTKNRNLSIKTITRHPVARNQNVKIKERREWSTFGMNLKPPTARSVRETPAIAISPSTQASYQKSSP</sequence>
<evidence type="ECO:0000256" key="1">
    <source>
        <dbReference type="SAM" id="MobiDB-lite"/>
    </source>
</evidence>
<comment type="caution">
    <text evidence="2">The sequence shown here is derived from an EMBL/GenBank/DDBJ whole genome shotgun (WGS) entry which is preliminary data.</text>
</comment>
<dbReference type="Proteomes" id="UP000613177">
    <property type="component" value="Unassembled WGS sequence"/>
</dbReference>
<dbReference type="EMBL" id="JAEPRE010000253">
    <property type="protein sequence ID" value="KAG2229671.1"/>
    <property type="molecule type" value="Genomic_DNA"/>
</dbReference>
<organism evidence="2 3">
    <name type="scientific">Thamnidium elegans</name>
    <dbReference type="NCBI Taxonomy" id="101142"/>
    <lineage>
        <taxon>Eukaryota</taxon>
        <taxon>Fungi</taxon>
        <taxon>Fungi incertae sedis</taxon>
        <taxon>Mucoromycota</taxon>
        <taxon>Mucoromycotina</taxon>
        <taxon>Mucoromycetes</taxon>
        <taxon>Mucorales</taxon>
        <taxon>Mucorineae</taxon>
        <taxon>Mucoraceae</taxon>
        <taxon>Thamnidium</taxon>
    </lineage>
</organism>
<evidence type="ECO:0000313" key="3">
    <source>
        <dbReference type="Proteomes" id="UP000613177"/>
    </source>
</evidence>
<keyword evidence="3" id="KW-1185">Reference proteome</keyword>